<dbReference type="EMBL" id="BAAAUD010000110">
    <property type="protein sequence ID" value="GAA2972931.1"/>
    <property type="molecule type" value="Genomic_DNA"/>
</dbReference>
<dbReference type="RefSeq" id="WP_344500639.1">
    <property type="nucleotide sequence ID" value="NZ_BAAAUD010000110.1"/>
</dbReference>
<gene>
    <name evidence="1" type="ORF">GCM10010446_66720</name>
</gene>
<proteinExistence type="predicted"/>
<sequence>MEHIEKVAYEAPAIIELGTFAEETGQIGVRNADEIVFFFDTWD</sequence>
<name>A0ABP6K845_9ACTN</name>
<evidence type="ECO:0000313" key="1">
    <source>
        <dbReference type="EMBL" id="GAA2972931.1"/>
    </source>
</evidence>
<evidence type="ECO:0008006" key="3">
    <source>
        <dbReference type="Google" id="ProtNLM"/>
    </source>
</evidence>
<dbReference type="NCBIfam" id="NF033521">
    <property type="entry name" value="lasso_leader_L3"/>
    <property type="match status" value="1"/>
</dbReference>
<organism evidence="1 2">
    <name type="scientific">Streptomyces enissocaesilis</name>
    <dbReference type="NCBI Taxonomy" id="332589"/>
    <lineage>
        <taxon>Bacteria</taxon>
        <taxon>Bacillati</taxon>
        <taxon>Actinomycetota</taxon>
        <taxon>Actinomycetes</taxon>
        <taxon>Kitasatosporales</taxon>
        <taxon>Streptomycetaceae</taxon>
        <taxon>Streptomyces</taxon>
        <taxon>Streptomyces rochei group</taxon>
    </lineage>
</organism>
<accession>A0ABP6K845</accession>
<comment type="caution">
    <text evidence="1">The sequence shown here is derived from an EMBL/GenBank/DDBJ whole genome shotgun (WGS) entry which is preliminary data.</text>
</comment>
<dbReference type="Proteomes" id="UP001500403">
    <property type="component" value="Unassembled WGS sequence"/>
</dbReference>
<evidence type="ECO:0000313" key="2">
    <source>
        <dbReference type="Proteomes" id="UP001500403"/>
    </source>
</evidence>
<protein>
    <recommendedName>
        <fullName evidence="3">Lasso RiPP family leader peptide-containing protein</fullName>
    </recommendedName>
</protein>
<keyword evidence="2" id="KW-1185">Reference proteome</keyword>
<reference evidence="2" key="1">
    <citation type="journal article" date="2019" name="Int. J. Syst. Evol. Microbiol.">
        <title>The Global Catalogue of Microorganisms (GCM) 10K type strain sequencing project: providing services to taxonomists for standard genome sequencing and annotation.</title>
        <authorList>
            <consortium name="The Broad Institute Genomics Platform"/>
            <consortium name="The Broad Institute Genome Sequencing Center for Infectious Disease"/>
            <person name="Wu L."/>
            <person name="Ma J."/>
        </authorList>
    </citation>
    <scope>NUCLEOTIDE SEQUENCE [LARGE SCALE GENOMIC DNA]</scope>
    <source>
        <strain evidence="2">JCM 9088</strain>
    </source>
</reference>